<gene>
    <name evidence="1" type="ORF">C2G38_2221856</name>
</gene>
<comment type="caution">
    <text evidence="1">The sequence shown here is derived from an EMBL/GenBank/DDBJ whole genome shotgun (WGS) entry which is preliminary data.</text>
</comment>
<name>A0A397U7B0_9GLOM</name>
<reference evidence="1 2" key="1">
    <citation type="submission" date="2018-06" db="EMBL/GenBank/DDBJ databases">
        <title>Comparative genomics reveals the genomic features of Rhizophagus irregularis, R. cerebriforme, R. diaphanum and Gigaspora rosea, and their symbiotic lifestyle signature.</title>
        <authorList>
            <person name="Morin E."/>
            <person name="San Clemente H."/>
            <person name="Chen E.C.H."/>
            <person name="De La Providencia I."/>
            <person name="Hainaut M."/>
            <person name="Kuo A."/>
            <person name="Kohler A."/>
            <person name="Murat C."/>
            <person name="Tang N."/>
            <person name="Roy S."/>
            <person name="Loubradou J."/>
            <person name="Henrissat B."/>
            <person name="Grigoriev I.V."/>
            <person name="Corradi N."/>
            <person name="Roux C."/>
            <person name="Martin F.M."/>
        </authorList>
    </citation>
    <scope>NUCLEOTIDE SEQUENCE [LARGE SCALE GENOMIC DNA]</scope>
    <source>
        <strain evidence="1 2">DAOM 194757</strain>
    </source>
</reference>
<dbReference type="OrthoDB" id="10493674at2759"/>
<dbReference type="Proteomes" id="UP000266673">
    <property type="component" value="Unassembled WGS sequence"/>
</dbReference>
<protein>
    <submittedName>
        <fullName evidence="1">Uncharacterized protein</fullName>
    </submittedName>
</protein>
<dbReference type="EMBL" id="QKWP01002141">
    <property type="protein sequence ID" value="RIB04639.1"/>
    <property type="molecule type" value="Genomic_DNA"/>
</dbReference>
<accession>A0A397U7B0</accession>
<organism evidence="1 2">
    <name type="scientific">Gigaspora rosea</name>
    <dbReference type="NCBI Taxonomy" id="44941"/>
    <lineage>
        <taxon>Eukaryota</taxon>
        <taxon>Fungi</taxon>
        <taxon>Fungi incertae sedis</taxon>
        <taxon>Mucoromycota</taxon>
        <taxon>Glomeromycotina</taxon>
        <taxon>Glomeromycetes</taxon>
        <taxon>Diversisporales</taxon>
        <taxon>Gigasporaceae</taxon>
        <taxon>Gigaspora</taxon>
    </lineage>
</organism>
<dbReference type="AlphaFoldDB" id="A0A397U7B0"/>
<evidence type="ECO:0000313" key="2">
    <source>
        <dbReference type="Proteomes" id="UP000266673"/>
    </source>
</evidence>
<keyword evidence="2" id="KW-1185">Reference proteome</keyword>
<evidence type="ECO:0000313" key="1">
    <source>
        <dbReference type="EMBL" id="RIB04639.1"/>
    </source>
</evidence>
<sequence>MSYYQRLKKWLLVWLLGQKDKGGQRCYQNPKYPNLKIKEKGEKIASRLSAGQLSYCQKWDNTYSKNFEVDPNINILDKFENTLQGQKLFDNISVSADYIKDM</sequence>
<proteinExistence type="predicted"/>